<organism evidence="1 2">
    <name type="scientific">Trichonephila clavipes</name>
    <name type="common">Golden silk orbweaver</name>
    <name type="synonym">Nephila clavipes</name>
    <dbReference type="NCBI Taxonomy" id="2585209"/>
    <lineage>
        <taxon>Eukaryota</taxon>
        <taxon>Metazoa</taxon>
        <taxon>Ecdysozoa</taxon>
        <taxon>Arthropoda</taxon>
        <taxon>Chelicerata</taxon>
        <taxon>Arachnida</taxon>
        <taxon>Araneae</taxon>
        <taxon>Araneomorphae</taxon>
        <taxon>Entelegynae</taxon>
        <taxon>Araneoidea</taxon>
        <taxon>Nephilidae</taxon>
        <taxon>Trichonephila</taxon>
    </lineage>
</organism>
<evidence type="ECO:0000313" key="1">
    <source>
        <dbReference type="EMBL" id="GFY21307.1"/>
    </source>
</evidence>
<sequence>MNPYECIDVTRGSFSIPYLLCGNVQSSFVVQQAVVDNIISNWEIFKVFTHDHQGNNYPSREAYKTATLSPMTYGSASELQAASEVFSCYFQIFRNGHLFAVFLKHFETVTNIRFSGKNLSSVHFDAYVFSSNNEEWEIFESNIKVPENRSRPILKCRSKGKVYDIEHIKSEKI</sequence>
<reference evidence="1" key="1">
    <citation type="submission" date="2020-08" db="EMBL/GenBank/DDBJ databases">
        <title>Multicomponent nature underlies the extraordinary mechanical properties of spider dragline silk.</title>
        <authorList>
            <person name="Kono N."/>
            <person name="Nakamura H."/>
            <person name="Mori M."/>
            <person name="Yoshida Y."/>
            <person name="Ohtoshi R."/>
            <person name="Malay A.D."/>
            <person name="Moran D.A.P."/>
            <person name="Tomita M."/>
            <person name="Numata K."/>
            <person name="Arakawa K."/>
        </authorList>
    </citation>
    <scope>NUCLEOTIDE SEQUENCE</scope>
</reference>
<dbReference type="CDD" id="cd22757">
    <property type="entry name" value="OTU_P87_VP80-like"/>
    <property type="match status" value="1"/>
</dbReference>
<accession>A0A8X6VJQ6</accession>
<gene>
    <name evidence="1" type="ORF">TNCV_3993511</name>
</gene>
<dbReference type="Proteomes" id="UP000887159">
    <property type="component" value="Unassembled WGS sequence"/>
</dbReference>
<comment type="caution">
    <text evidence="1">The sequence shown here is derived from an EMBL/GenBank/DDBJ whole genome shotgun (WGS) entry which is preliminary data.</text>
</comment>
<name>A0A8X6VJQ6_TRICX</name>
<dbReference type="Gene3D" id="3.90.70.80">
    <property type="match status" value="1"/>
</dbReference>
<dbReference type="EMBL" id="BMAU01021357">
    <property type="protein sequence ID" value="GFY21307.1"/>
    <property type="molecule type" value="Genomic_DNA"/>
</dbReference>
<evidence type="ECO:0000313" key="2">
    <source>
        <dbReference type="Proteomes" id="UP000887159"/>
    </source>
</evidence>
<protein>
    <submittedName>
        <fullName evidence="1">Uncharacterized protein</fullName>
    </submittedName>
</protein>
<proteinExistence type="predicted"/>
<keyword evidence="2" id="KW-1185">Reference proteome</keyword>
<dbReference type="AlphaFoldDB" id="A0A8X6VJQ6"/>